<evidence type="ECO:0000313" key="5">
    <source>
        <dbReference type="Proteomes" id="UP000013827"/>
    </source>
</evidence>
<dbReference type="PANTHER" id="PTHR31561">
    <property type="entry name" value="3-KETOACYL-COA SYNTHASE"/>
    <property type="match status" value="1"/>
</dbReference>
<dbReference type="InterPro" id="IPR012328">
    <property type="entry name" value="Chalcone/stilbene_synt_C"/>
</dbReference>
<name>A0A0D3KY58_EMIH1</name>
<dbReference type="HOGENOM" id="CLU_013238_2_1_1"/>
<reference evidence="5" key="1">
    <citation type="journal article" date="2013" name="Nature">
        <title>Pan genome of the phytoplankton Emiliania underpins its global distribution.</title>
        <authorList>
            <person name="Read B.A."/>
            <person name="Kegel J."/>
            <person name="Klute M.J."/>
            <person name="Kuo A."/>
            <person name="Lefebvre S.C."/>
            <person name="Maumus F."/>
            <person name="Mayer C."/>
            <person name="Miller J."/>
            <person name="Monier A."/>
            <person name="Salamov A."/>
            <person name="Young J."/>
            <person name="Aguilar M."/>
            <person name="Claverie J.M."/>
            <person name="Frickenhaus S."/>
            <person name="Gonzalez K."/>
            <person name="Herman E.K."/>
            <person name="Lin Y.C."/>
            <person name="Napier J."/>
            <person name="Ogata H."/>
            <person name="Sarno A.F."/>
            <person name="Shmutz J."/>
            <person name="Schroeder D."/>
            <person name="de Vargas C."/>
            <person name="Verret F."/>
            <person name="von Dassow P."/>
            <person name="Valentin K."/>
            <person name="Van de Peer Y."/>
            <person name="Wheeler G."/>
            <person name="Dacks J.B."/>
            <person name="Delwiche C.F."/>
            <person name="Dyhrman S.T."/>
            <person name="Glockner G."/>
            <person name="John U."/>
            <person name="Richards T."/>
            <person name="Worden A.Z."/>
            <person name="Zhang X."/>
            <person name="Grigoriev I.V."/>
            <person name="Allen A.E."/>
            <person name="Bidle K."/>
            <person name="Borodovsky M."/>
            <person name="Bowler C."/>
            <person name="Brownlee C."/>
            <person name="Cock J.M."/>
            <person name="Elias M."/>
            <person name="Gladyshev V.N."/>
            <person name="Groth M."/>
            <person name="Guda C."/>
            <person name="Hadaegh A."/>
            <person name="Iglesias-Rodriguez M.D."/>
            <person name="Jenkins J."/>
            <person name="Jones B.M."/>
            <person name="Lawson T."/>
            <person name="Leese F."/>
            <person name="Lindquist E."/>
            <person name="Lobanov A."/>
            <person name="Lomsadze A."/>
            <person name="Malik S.B."/>
            <person name="Marsh M.E."/>
            <person name="Mackinder L."/>
            <person name="Mock T."/>
            <person name="Mueller-Roeber B."/>
            <person name="Pagarete A."/>
            <person name="Parker M."/>
            <person name="Probert I."/>
            <person name="Quesneville H."/>
            <person name="Raines C."/>
            <person name="Rensing S.A."/>
            <person name="Riano-Pachon D.M."/>
            <person name="Richier S."/>
            <person name="Rokitta S."/>
            <person name="Shiraiwa Y."/>
            <person name="Soanes D.M."/>
            <person name="van der Giezen M."/>
            <person name="Wahlund T.M."/>
            <person name="Williams B."/>
            <person name="Wilson W."/>
            <person name="Wolfe G."/>
            <person name="Wurch L.L."/>
        </authorList>
    </citation>
    <scope>NUCLEOTIDE SEQUENCE</scope>
</reference>
<proteinExistence type="predicted"/>
<evidence type="ECO:0000259" key="3">
    <source>
        <dbReference type="Pfam" id="PF08392"/>
    </source>
</evidence>
<protein>
    <recommendedName>
        <fullName evidence="6">3-ketoacyl-CoA synthase</fullName>
    </recommendedName>
</protein>
<dbReference type="STRING" id="2903.R1DZ47"/>
<dbReference type="SUPFAM" id="SSF53901">
    <property type="entry name" value="Thiolase-like"/>
    <property type="match status" value="2"/>
</dbReference>
<dbReference type="KEGG" id="ehx:EMIHUDRAFT_439552"/>
<dbReference type="Proteomes" id="UP000013827">
    <property type="component" value="Unassembled WGS sequence"/>
</dbReference>
<feature type="compositionally biased region" description="Basic and acidic residues" evidence="1">
    <location>
        <begin position="495"/>
        <end position="504"/>
    </location>
</feature>
<organism evidence="4 5">
    <name type="scientific">Emiliania huxleyi (strain CCMP1516)</name>
    <dbReference type="NCBI Taxonomy" id="280463"/>
    <lineage>
        <taxon>Eukaryota</taxon>
        <taxon>Haptista</taxon>
        <taxon>Haptophyta</taxon>
        <taxon>Prymnesiophyceae</taxon>
        <taxon>Isochrysidales</taxon>
        <taxon>Noelaerhabdaceae</taxon>
        <taxon>Emiliania</taxon>
    </lineage>
</organism>
<evidence type="ECO:0008006" key="6">
    <source>
        <dbReference type="Google" id="ProtNLM"/>
    </source>
</evidence>
<dbReference type="InterPro" id="IPR013601">
    <property type="entry name" value="FAE1_typ3_polyketide_synth"/>
</dbReference>
<evidence type="ECO:0000313" key="4">
    <source>
        <dbReference type="EnsemblProtists" id="EOD40693"/>
    </source>
</evidence>
<dbReference type="GO" id="GO:0016020">
    <property type="term" value="C:membrane"/>
    <property type="evidence" value="ECO:0007669"/>
    <property type="project" value="InterPro"/>
</dbReference>
<feature type="domain" description="FAE" evidence="3">
    <location>
        <begin position="124"/>
        <end position="439"/>
    </location>
</feature>
<dbReference type="AlphaFoldDB" id="A0A0D3KY58"/>
<dbReference type="RefSeq" id="XP_005793122.1">
    <property type="nucleotide sequence ID" value="XM_005793065.1"/>
</dbReference>
<dbReference type="GeneID" id="17285964"/>
<dbReference type="GO" id="GO:0016747">
    <property type="term" value="F:acyltransferase activity, transferring groups other than amino-acyl groups"/>
    <property type="evidence" value="ECO:0007669"/>
    <property type="project" value="InterPro"/>
</dbReference>
<dbReference type="InterPro" id="IPR012392">
    <property type="entry name" value="3-ktacl-CoA_syn"/>
</dbReference>
<dbReference type="Pfam" id="PF08392">
    <property type="entry name" value="FAE1_CUT1_RppA"/>
    <property type="match status" value="1"/>
</dbReference>
<feature type="domain" description="Chalcone/stilbene synthase C-terminal" evidence="2">
    <location>
        <begin position="521"/>
        <end position="575"/>
    </location>
</feature>
<dbReference type="InterPro" id="IPR016039">
    <property type="entry name" value="Thiolase-like"/>
</dbReference>
<feature type="region of interest" description="Disordered" evidence="1">
    <location>
        <begin position="1"/>
        <end position="26"/>
    </location>
</feature>
<dbReference type="CDD" id="cd00831">
    <property type="entry name" value="CHS_like"/>
    <property type="match status" value="1"/>
</dbReference>
<dbReference type="Gene3D" id="3.40.47.10">
    <property type="match status" value="1"/>
</dbReference>
<accession>A0A0D3KY58</accession>
<dbReference type="Pfam" id="PF02797">
    <property type="entry name" value="Chal_sti_synt_C"/>
    <property type="match status" value="1"/>
</dbReference>
<sequence length="622" mass="68240">MSLRRQFSQNPPPPLRTGSETEEPLEKASQWARAPHEWITQRVDIVRGFVASDLSDYVMRFSMLLLGAYTLYLAWCESCKADYLAYLAGVGEALLDFVTLTRGSLAGATVAVCLSVWLLTVRWMRRPAPIYLIDFKTYRHCGVDGGDRDSTAGVPASQERFMAESRAALNRFGEPCFTEKSIEFQEKIMKTSGISEMSIFPESILPKSGQNPLGKDAEVLGLSMKGAREEAEAMMCKTVADLLAATGTAAEDIGIVIVNCSLFCPTPSLSAMLVNHFKMRSDCLTYNLGGMGCSAGGISIDLARRLLRGHEQKGSLALVVSTENITQNWYRGNDRGMLLQNTLFRCGAAAILLSNRGSDAGRARFKLLHTVRTHVGKDDLAYNSVIQEEDADGIRGVRLSKAIMQIAGDALKRNITALGPLVLPLKEQLKFFFNMVARTAARGKAGKPVKSLARSLVPLPLFRSLVNFTPDPADQPLPSPKPAARAAGKLSPPRPRPEKPEDPLLKALPPYVPDFTAAFEWICVHTGGRAVIDAMEKNLALPSHYLEPSRLSLYRYGNVSSASIWYELELIAENGNQCGAHRPDGNLPAVPRKLRRGDRVWQIAFGSGFKCNSVVWQCMRGS</sequence>
<evidence type="ECO:0000256" key="1">
    <source>
        <dbReference type="SAM" id="MobiDB-lite"/>
    </source>
</evidence>
<evidence type="ECO:0000259" key="2">
    <source>
        <dbReference type="Pfam" id="PF02797"/>
    </source>
</evidence>
<keyword evidence="5" id="KW-1185">Reference proteome</keyword>
<dbReference type="GO" id="GO:0006633">
    <property type="term" value="P:fatty acid biosynthetic process"/>
    <property type="evidence" value="ECO:0007669"/>
    <property type="project" value="InterPro"/>
</dbReference>
<dbReference type="eggNOG" id="ENOG502QPKZ">
    <property type="taxonomic scope" value="Eukaryota"/>
</dbReference>
<reference evidence="4" key="2">
    <citation type="submission" date="2024-10" db="UniProtKB">
        <authorList>
            <consortium name="EnsemblProtists"/>
        </authorList>
    </citation>
    <scope>IDENTIFICATION</scope>
</reference>
<dbReference type="EnsemblProtists" id="EOD40693">
    <property type="protein sequence ID" value="EOD40693"/>
    <property type="gene ID" value="EMIHUDRAFT_439552"/>
</dbReference>
<feature type="region of interest" description="Disordered" evidence="1">
    <location>
        <begin position="471"/>
        <end position="505"/>
    </location>
</feature>
<dbReference type="PaxDb" id="2903-EOD40693"/>